<dbReference type="Proteomes" id="UP000051681">
    <property type="component" value="Unassembled WGS sequence"/>
</dbReference>
<dbReference type="GO" id="GO:0043565">
    <property type="term" value="F:sequence-specific DNA binding"/>
    <property type="evidence" value="ECO:0007669"/>
    <property type="project" value="TreeGrafter"/>
</dbReference>
<evidence type="ECO:0000313" key="6">
    <source>
        <dbReference type="EMBL" id="CUH83543.1"/>
    </source>
</evidence>
<dbReference type="Gene3D" id="1.10.10.10">
    <property type="entry name" value="Winged helix-like DNA-binding domain superfamily/Winged helix DNA-binding domain"/>
    <property type="match status" value="1"/>
</dbReference>
<dbReference type="InterPro" id="IPR036388">
    <property type="entry name" value="WH-like_DNA-bd_sf"/>
</dbReference>
<dbReference type="STRING" id="340021.TM5383_00734"/>
<dbReference type="PRINTS" id="PR00039">
    <property type="entry name" value="HTHLYSR"/>
</dbReference>
<reference evidence="6 7" key="1">
    <citation type="submission" date="2015-09" db="EMBL/GenBank/DDBJ databases">
        <authorList>
            <consortium name="Swine Surveillance"/>
        </authorList>
    </citation>
    <scope>NUCLEOTIDE SEQUENCE [LARGE SCALE GENOMIC DNA]</scope>
    <source>
        <strain evidence="6 7">CECT 8383</strain>
    </source>
</reference>
<dbReference type="GO" id="GO:0006351">
    <property type="term" value="P:DNA-templated transcription"/>
    <property type="evidence" value="ECO:0007669"/>
    <property type="project" value="TreeGrafter"/>
</dbReference>
<comment type="similarity">
    <text evidence="1">Belongs to the LysR transcriptional regulatory family.</text>
</comment>
<dbReference type="PANTHER" id="PTHR30537:SF26">
    <property type="entry name" value="GLYCINE CLEAVAGE SYSTEM TRANSCRIPTIONAL ACTIVATOR"/>
    <property type="match status" value="1"/>
</dbReference>
<evidence type="ECO:0000256" key="2">
    <source>
        <dbReference type="ARBA" id="ARBA00023015"/>
    </source>
</evidence>
<keyword evidence="3" id="KW-0238">DNA-binding</keyword>
<dbReference type="InterPro" id="IPR036390">
    <property type="entry name" value="WH_DNA-bd_sf"/>
</dbReference>
<organism evidence="6 7">
    <name type="scientific">Thalassovita mediterranea</name>
    <dbReference type="NCBI Taxonomy" id="340021"/>
    <lineage>
        <taxon>Bacteria</taxon>
        <taxon>Pseudomonadati</taxon>
        <taxon>Pseudomonadota</taxon>
        <taxon>Alphaproteobacteria</taxon>
        <taxon>Rhodobacterales</taxon>
        <taxon>Roseobacteraceae</taxon>
        <taxon>Thalassovita</taxon>
    </lineage>
</organism>
<dbReference type="InterPro" id="IPR000847">
    <property type="entry name" value="LysR_HTH_N"/>
</dbReference>
<name>A0A0P1H0K7_9RHOB</name>
<evidence type="ECO:0000259" key="5">
    <source>
        <dbReference type="PROSITE" id="PS50931"/>
    </source>
</evidence>
<dbReference type="OrthoDB" id="7328368at2"/>
<keyword evidence="4" id="KW-0804">Transcription</keyword>
<dbReference type="PANTHER" id="PTHR30537">
    <property type="entry name" value="HTH-TYPE TRANSCRIPTIONAL REGULATOR"/>
    <property type="match status" value="1"/>
</dbReference>
<keyword evidence="2" id="KW-0805">Transcription regulation</keyword>
<evidence type="ECO:0000256" key="1">
    <source>
        <dbReference type="ARBA" id="ARBA00009437"/>
    </source>
</evidence>
<dbReference type="Pfam" id="PF03466">
    <property type="entry name" value="LysR_substrate"/>
    <property type="match status" value="1"/>
</dbReference>
<dbReference type="Gene3D" id="3.40.190.10">
    <property type="entry name" value="Periplasmic binding protein-like II"/>
    <property type="match status" value="2"/>
</dbReference>
<dbReference type="Pfam" id="PF00126">
    <property type="entry name" value="HTH_1"/>
    <property type="match status" value="1"/>
</dbReference>
<evidence type="ECO:0000256" key="4">
    <source>
        <dbReference type="ARBA" id="ARBA00023163"/>
    </source>
</evidence>
<dbReference type="GO" id="GO:0003700">
    <property type="term" value="F:DNA-binding transcription factor activity"/>
    <property type="evidence" value="ECO:0007669"/>
    <property type="project" value="InterPro"/>
</dbReference>
<dbReference type="EMBL" id="CYSF01000005">
    <property type="protein sequence ID" value="CUH83543.1"/>
    <property type="molecule type" value="Genomic_DNA"/>
</dbReference>
<gene>
    <name evidence="6" type="primary">gcvA_4</name>
    <name evidence="6" type="ORF">TM5383_00734</name>
</gene>
<sequence>MGWRSLPPMTALRAFLAFHETGNMSAAGRSLNVSHAAISQQIKALEAELGLTLLDRRGRQTHLTAAGQQLAEATARGFGEMERVVEELTAGDSTRPLQISVTPSFAAAWLMPRLADFRSKHPDVALMIDPSADLKPLEPGGIDVALRYGDGIWPGLAVRLLVPSPVVLVAASDLVPKTPDLLPEDLLGLPWLQELGTHEASKLLRQRGVMSDPALGMSSMPGNLMLEALRMGQGVGVCARALIEPDIQAGRLRVLFEEDKSTERAKGYHMVTRPGVQRPPLKIFANWLVRQSGQ</sequence>
<dbReference type="SUPFAM" id="SSF53850">
    <property type="entry name" value="Periplasmic binding protein-like II"/>
    <property type="match status" value="1"/>
</dbReference>
<proteinExistence type="inferred from homology"/>
<dbReference type="RefSeq" id="WP_058317694.1">
    <property type="nucleotide sequence ID" value="NZ_CYSF01000005.1"/>
</dbReference>
<dbReference type="FunFam" id="1.10.10.10:FF:000001">
    <property type="entry name" value="LysR family transcriptional regulator"/>
    <property type="match status" value="1"/>
</dbReference>
<keyword evidence="7" id="KW-1185">Reference proteome</keyword>
<evidence type="ECO:0000256" key="3">
    <source>
        <dbReference type="ARBA" id="ARBA00023125"/>
    </source>
</evidence>
<evidence type="ECO:0000313" key="7">
    <source>
        <dbReference type="Proteomes" id="UP000051681"/>
    </source>
</evidence>
<dbReference type="SUPFAM" id="SSF46785">
    <property type="entry name" value="Winged helix' DNA-binding domain"/>
    <property type="match status" value="1"/>
</dbReference>
<dbReference type="InterPro" id="IPR058163">
    <property type="entry name" value="LysR-type_TF_proteobact-type"/>
</dbReference>
<dbReference type="InterPro" id="IPR005119">
    <property type="entry name" value="LysR_subst-bd"/>
</dbReference>
<dbReference type="AlphaFoldDB" id="A0A0P1H0K7"/>
<protein>
    <submittedName>
        <fullName evidence="6">Gcv operon activator</fullName>
    </submittedName>
</protein>
<accession>A0A0P1H0K7</accession>
<dbReference type="PROSITE" id="PS50931">
    <property type="entry name" value="HTH_LYSR"/>
    <property type="match status" value="1"/>
</dbReference>
<feature type="domain" description="HTH lysR-type" evidence="5">
    <location>
        <begin position="7"/>
        <end position="64"/>
    </location>
</feature>